<organism evidence="2 3">
    <name type="scientific">Amycolatopsis acidiphila</name>
    <dbReference type="NCBI Taxonomy" id="715473"/>
    <lineage>
        <taxon>Bacteria</taxon>
        <taxon>Bacillati</taxon>
        <taxon>Actinomycetota</taxon>
        <taxon>Actinomycetes</taxon>
        <taxon>Pseudonocardiales</taxon>
        <taxon>Pseudonocardiaceae</taxon>
        <taxon>Amycolatopsis</taxon>
    </lineage>
</organism>
<keyword evidence="1" id="KW-1133">Transmembrane helix</keyword>
<protein>
    <submittedName>
        <fullName evidence="2">Uncharacterized protein</fullName>
    </submittedName>
</protein>
<name>A0A558A879_9PSEU</name>
<dbReference type="Proteomes" id="UP000318578">
    <property type="component" value="Unassembled WGS sequence"/>
</dbReference>
<accession>A0A558A879</accession>
<evidence type="ECO:0000313" key="2">
    <source>
        <dbReference type="EMBL" id="TVT20467.1"/>
    </source>
</evidence>
<feature type="transmembrane region" description="Helical" evidence="1">
    <location>
        <begin position="16"/>
        <end position="36"/>
    </location>
</feature>
<proteinExistence type="predicted"/>
<dbReference type="Gene3D" id="3.90.1150.10">
    <property type="entry name" value="Aspartate Aminotransferase, domain 1"/>
    <property type="match status" value="1"/>
</dbReference>
<dbReference type="EMBL" id="VJZA01000035">
    <property type="protein sequence ID" value="TVT20467.1"/>
    <property type="molecule type" value="Genomic_DNA"/>
</dbReference>
<gene>
    <name evidence="2" type="ORF">FNH06_20185</name>
</gene>
<keyword evidence="3" id="KW-1185">Reference proteome</keyword>
<keyword evidence="1" id="KW-0812">Transmembrane</keyword>
<dbReference type="RefSeq" id="WP_144641124.1">
    <property type="nucleotide sequence ID" value="NZ_BNAX01000001.1"/>
</dbReference>
<comment type="caution">
    <text evidence="2">The sequence shown here is derived from an EMBL/GenBank/DDBJ whole genome shotgun (WGS) entry which is preliminary data.</text>
</comment>
<reference evidence="2 3" key="1">
    <citation type="submission" date="2019-07" db="EMBL/GenBank/DDBJ databases">
        <title>New species of Amycolatopsis and Streptomyces.</title>
        <authorList>
            <person name="Duangmal K."/>
            <person name="Teo W.F.A."/>
            <person name="Lipun K."/>
        </authorList>
    </citation>
    <scope>NUCLEOTIDE SEQUENCE [LARGE SCALE GENOMIC DNA]</scope>
    <source>
        <strain evidence="2 3">JCM 30562</strain>
    </source>
</reference>
<dbReference type="AlphaFoldDB" id="A0A558A879"/>
<sequence>MSSAPTTIWTGTSRSAAYAVTAAIYIVINFGLSRIADTLDRPHRGRRRAQAHAPASPAGIATEPVAWLSVTTEEIARAEAALARNYHPLPVVVAEGKGAWVTDVEGAPSRGK</sequence>
<evidence type="ECO:0000256" key="1">
    <source>
        <dbReference type="SAM" id="Phobius"/>
    </source>
</evidence>
<evidence type="ECO:0000313" key="3">
    <source>
        <dbReference type="Proteomes" id="UP000318578"/>
    </source>
</evidence>
<keyword evidence="1" id="KW-0472">Membrane</keyword>
<dbReference type="InterPro" id="IPR015422">
    <property type="entry name" value="PyrdxlP-dep_Trfase_small"/>
</dbReference>